<evidence type="ECO:0000256" key="1">
    <source>
        <dbReference type="SAM" id="MobiDB-lite"/>
    </source>
</evidence>
<feature type="region of interest" description="Disordered" evidence="1">
    <location>
        <begin position="112"/>
        <end position="191"/>
    </location>
</feature>
<sequence>MIEEARNTGVADMRKENLTTAFTFQARKEEWMEREQSPGPKPSRISLLDVKIFCHSLGRNISRWASSSPLCKRTRAMRDTGTNLLANQIAAQIHRPRDESMEQDIADIPAASANHDDLHEEDKEDVDVRTPRNWLPGRDQVNHQQRQSAETGQPRVLFRAQNPGVSSRANHQDEEGQQRLGHWRKELDFLP</sequence>
<evidence type="ECO:0000313" key="2">
    <source>
        <dbReference type="EMBL" id="KAL2633374.1"/>
    </source>
</evidence>
<feature type="compositionally biased region" description="Basic and acidic residues" evidence="1">
    <location>
        <begin position="114"/>
        <end position="130"/>
    </location>
</feature>
<feature type="compositionally biased region" description="Basic and acidic residues" evidence="1">
    <location>
        <begin position="170"/>
        <end position="191"/>
    </location>
</feature>
<comment type="caution">
    <text evidence="2">The sequence shown here is derived from an EMBL/GenBank/DDBJ whole genome shotgun (WGS) entry which is preliminary data.</text>
</comment>
<gene>
    <name evidence="2" type="ORF">R1flu_004853</name>
</gene>
<proteinExistence type="predicted"/>
<name>A0ABD1YSG4_9MARC</name>
<evidence type="ECO:0000313" key="3">
    <source>
        <dbReference type="Proteomes" id="UP001605036"/>
    </source>
</evidence>
<dbReference type="Proteomes" id="UP001605036">
    <property type="component" value="Unassembled WGS sequence"/>
</dbReference>
<feature type="compositionally biased region" description="Polar residues" evidence="1">
    <location>
        <begin position="142"/>
        <end position="151"/>
    </location>
</feature>
<accession>A0ABD1YSG4</accession>
<dbReference type="EMBL" id="JBHFFA010000003">
    <property type="protein sequence ID" value="KAL2633374.1"/>
    <property type="molecule type" value="Genomic_DNA"/>
</dbReference>
<reference evidence="2 3" key="1">
    <citation type="submission" date="2024-09" db="EMBL/GenBank/DDBJ databases">
        <title>Chromosome-scale assembly of Riccia fluitans.</title>
        <authorList>
            <person name="Paukszto L."/>
            <person name="Sawicki J."/>
            <person name="Karawczyk K."/>
            <person name="Piernik-Szablinska J."/>
            <person name="Szczecinska M."/>
            <person name="Mazdziarz M."/>
        </authorList>
    </citation>
    <scope>NUCLEOTIDE SEQUENCE [LARGE SCALE GENOMIC DNA]</scope>
    <source>
        <strain evidence="2">Rf_01</strain>
        <tissue evidence="2">Aerial parts of the thallus</tissue>
    </source>
</reference>
<organism evidence="2 3">
    <name type="scientific">Riccia fluitans</name>
    <dbReference type="NCBI Taxonomy" id="41844"/>
    <lineage>
        <taxon>Eukaryota</taxon>
        <taxon>Viridiplantae</taxon>
        <taxon>Streptophyta</taxon>
        <taxon>Embryophyta</taxon>
        <taxon>Marchantiophyta</taxon>
        <taxon>Marchantiopsida</taxon>
        <taxon>Marchantiidae</taxon>
        <taxon>Marchantiales</taxon>
        <taxon>Ricciaceae</taxon>
        <taxon>Riccia</taxon>
    </lineage>
</organism>
<keyword evidence="3" id="KW-1185">Reference proteome</keyword>
<protein>
    <submittedName>
        <fullName evidence="2">Uncharacterized protein</fullName>
    </submittedName>
</protein>
<dbReference type="AlphaFoldDB" id="A0ABD1YSG4"/>